<dbReference type="CDD" id="cd06257">
    <property type="entry name" value="DnaJ"/>
    <property type="match status" value="1"/>
</dbReference>
<sequence length="68" mass="7723">MSRSVEGDYYSILELSHTASLEEITRGFRRLALICHPDKNPGKPSATACFQRVRSRVLLKLVEDLYPS</sequence>
<dbReference type="InterPro" id="IPR001623">
    <property type="entry name" value="DnaJ_domain"/>
</dbReference>
<dbReference type="SMART" id="SM00271">
    <property type="entry name" value="DnaJ"/>
    <property type="match status" value="1"/>
</dbReference>
<accession>A0A9P4QGH1</accession>
<dbReference type="SUPFAM" id="SSF46565">
    <property type="entry name" value="Chaperone J-domain"/>
    <property type="match status" value="1"/>
</dbReference>
<dbReference type="Pfam" id="PF00226">
    <property type="entry name" value="DnaJ"/>
    <property type="match status" value="1"/>
</dbReference>
<evidence type="ECO:0000313" key="3">
    <source>
        <dbReference type="Proteomes" id="UP000799441"/>
    </source>
</evidence>
<dbReference type="PRINTS" id="PR00625">
    <property type="entry name" value="JDOMAIN"/>
</dbReference>
<proteinExistence type="predicted"/>
<dbReference type="AlphaFoldDB" id="A0A9P4QGH1"/>
<dbReference type="PANTHER" id="PTHR43948:SF10">
    <property type="entry name" value="MRJ, ISOFORM E"/>
    <property type="match status" value="1"/>
</dbReference>
<dbReference type="GO" id="GO:0044183">
    <property type="term" value="F:protein folding chaperone"/>
    <property type="evidence" value="ECO:0007669"/>
    <property type="project" value="TreeGrafter"/>
</dbReference>
<dbReference type="PANTHER" id="PTHR43948">
    <property type="entry name" value="DNAJ HOMOLOG SUBFAMILY B"/>
    <property type="match status" value="1"/>
</dbReference>
<dbReference type="GO" id="GO:0005737">
    <property type="term" value="C:cytoplasm"/>
    <property type="evidence" value="ECO:0007669"/>
    <property type="project" value="TreeGrafter"/>
</dbReference>
<dbReference type="EMBL" id="MU003772">
    <property type="protein sequence ID" value="KAF2724297.1"/>
    <property type="molecule type" value="Genomic_DNA"/>
</dbReference>
<dbReference type="GO" id="GO:0051082">
    <property type="term" value="F:unfolded protein binding"/>
    <property type="evidence" value="ECO:0007669"/>
    <property type="project" value="TreeGrafter"/>
</dbReference>
<reference evidence="2" key="1">
    <citation type="journal article" date="2020" name="Stud. Mycol.">
        <title>101 Dothideomycetes genomes: a test case for predicting lifestyles and emergence of pathogens.</title>
        <authorList>
            <person name="Haridas S."/>
            <person name="Albert R."/>
            <person name="Binder M."/>
            <person name="Bloem J."/>
            <person name="Labutti K."/>
            <person name="Salamov A."/>
            <person name="Andreopoulos B."/>
            <person name="Baker S."/>
            <person name="Barry K."/>
            <person name="Bills G."/>
            <person name="Bluhm B."/>
            <person name="Cannon C."/>
            <person name="Castanera R."/>
            <person name="Culley D."/>
            <person name="Daum C."/>
            <person name="Ezra D."/>
            <person name="Gonzalez J."/>
            <person name="Henrissat B."/>
            <person name="Kuo A."/>
            <person name="Liang C."/>
            <person name="Lipzen A."/>
            <person name="Lutzoni F."/>
            <person name="Magnuson J."/>
            <person name="Mondo S."/>
            <person name="Nolan M."/>
            <person name="Ohm R."/>
            <person name="Pangilinan J."/>
            <person name="Park H.-J."/>
            <person name="Ramirez L."/>
            <person name="Alfaro M."/>
            <person name="Sun H."/>
            <person name="Tritt A."/>
            <person name="Yoshinaga Y."/>
            <person name="Zwiers L.-H."/>
            <person name="Turgeon B."/>
            <person name="Goodwin S."/>
            <person name="Spatafora J."/>
            <person name="Crous P."/>
            <person name="Grigoriev I."/>
        </authorList>
    </citation>
    <scope>NUCLEOTIDE SEQUENCE</scope>
    <source>
        <strain evidence="2">CBS 116435</strain>
    </source>
</reference>
<evidence type="ECO:0000313" key="2">
    <source>
        <dbReference type="EMBL" id="KAF2724297.1"/>
    </source>
</evidence>
<dbReference type="Proteomes" id="UP000799441">
    <property type="component" value="Unassembled WGS sequence"/>
</dbReference>
<dbReference type="InterPro" id="IPR036869">
    <property type="entry name" value="J_dom_sf"/>
</dbReference>
<dbReference type="PROSITE" id="PS50076">
    <property type="entry name" value="DNAJ_2"/>
    <property type="match status" value="1"/>
</dbReference>
<dbReference type="OrthoDB" id="10250354at2759"/>
<keyword evidence="3" id="KW-1185">Reference proteome</keyword>
<evidence type="ECO:0000259" key="1">
    <source>
        <dbReference type="PROSITE" id="PS50076"/>
    </source>
</evidence>
<comment type="caution">
    <text evidence="2">The sequence shown here is derived from an EMBL/GenBank/DDBJ whole genome shotgun (WGS) entry which is preliminary data.</text>
</comment>
<gene>
    <name evidence="2" type="ORF">K431DRAFT_282147</name>
</gene>
<organism evidence="2 3">
    <name type="scientific">Polychaeton citri CBS 116435</name>
    <dbReference type="NCBI Taxonomy" id="1314669"/>
    <lineage>
        <taxon>Eukaryota</taxon>
        <taxon>Fungi</taxon>
        <taxon>Dikarya</taxon>
        <taxon>Ascomycota</taxon>
        <taxon>Pezizomycotina</taxon>
        <taxon>Dothideomycetes</taxon>
        <taxon>Dothideomycetidae</taxon>
        <taxon>Capnodiales</taxon>
        <taxon>Capnodiaceae</taxon>
        <taxon>Polychaeton</taxon>
    </lineage>
</organism>
<name>A0A9P4QGH1_9PEZI</name>
<dbReference type="GO" id="GO:0051087">
    <property type="term" value="F:protein-folding chaperone binding"/>
    <property type="evidence" value="ECO:0007669"/>
    <property type="project" value="TreeGrafter"/>
</dbReference>
<dbReference type="GO" id="GO:0005634">
    <property type="term" value="C:nucleus"/>
    <property type="evidence" value="ECO:0007669"/>
    <property type="project" value="TreeGrafter"/>
</dbReference>
<feature type="domain" description="J" evidence="1">
    <location>
        <begin position="8"/>
        <end position="67"/>
    </location>
</feature>
<dbReference type="Gene3D" id="1.10.287.110">
    <property type="entry name" value="DnaJ domain"/>
    <property type="match status" value="1"/>
</dbReference>
<protein>
    <submittedName>
        <fullName evidence="2">DnaJ-domain-containing protein</fullName>
    </submittedName>
</protein>